<organism evidence="2 3">
    <name type="scientific">Heyndrickxia coagulans</name>
    <name type="common">Weizmannia coagulans</name>
    <dbReference type="NCBI Taxonomy" id="1398"/>
    <lineage>
        <taxon>Bacteria</taxon>
        <taxon>Bacillati</taxon>
        <taxon>Bacillota</taxon>
        <taxon>Bacilli</taxon>
        <taxon>Bacillales</taxon>
        <taxon>Bacillaceae</taxon>
        <taxon>Heyndrickxia</taxon>
    </lineage>
</organism>
<evidence type="ECO:0000313" key="2">
    <source>
        <dbReference type="EMBL" id="KWZ76389.1"/>
    </source>
</evidence>
<keyword evidence="1" id="KW-0812">Transmembrane</keyword>
<dbReference type="PATRIC" id="fig|1398.22.peg.3831"/>
<keyword evidence="1" id="KW-0472">Membrane</keyword>
<gene>
    <name evidence="2" type="ORF">HMPREF3213_03828</name>
</gene>
<dbReference type="EMBL" id="LRPN01000205">
    <property type="protein sequence ID" value="KWZ76389.1"/>
    <property type="molecule type" value="Genomic_DNA"/>
</dbReference>
<comment type="caution">
    <text evidence="2">The sequence shown here is derived from an EMBL/GenBank/DDBJ whole genome shotgun (WGS) entry which is preliminary data.</text>
</comment>
<reference evidence="3" key="1">
    <citation type="submission" date="2016-01" db="EMBL/GenBank/DDBJ databases">
        <authorList>
            <person name="Mitreva M."/>
            <person name="Pepin K.H."/>
            <person name="Mihindukulasuriya K.A."/>
            <person name="Fulton R."/>
            <person name="Fronick C."/>
            <person name="O'Laughlin M."/>
            <person name="Miner T."/>
            <person name="Herter B."/>
            <person name="Rosa B.A."/>
            <person name="Cordes M."/>
            <person name="Tomlinson C."/>
            <person name="Wollam A."/>
            <person name="Palsikar V.B."/>
            <person name="Mardis E.R."/>
            <person name="Wilson R.K."/>
        </authorList>
    </citation>
    <scope>NUCLEOTIDE SEQUENCE [LARGE SCALE GENOMIC DNA]</scope>
    <source>
        <strain evidence="3">GED7749B</strain>
    </source>
</reference>
<keyword evidence="1" id="KW-1133">Transmembrane helix</keyword>
<evidence type="ECO:0000313" key="3">
    <source>
        <dbReference type="Proteomes" id="UP000070376"/>
    </source>
</evidence>
<accession>A0A133KA65</accession>
<name>A0A133KA65_HEYCO</name>
<evidence type="ECO:0000256" key="1">
    <source>
        <dbReference type="SAM" id="Phobius"/>
    </source>
</evidence>
<sequence length="44" mass="5225">MPIFIHLQIVFPYFLPVLLNIQTATFLHIFLFMDEVLKSLFSLN</sequence>
<protein>
    <submittedName>
        <fullName evidence="2">Uncharacterized protein</fullName>
    </submittedName>
</protein>
<feature type="transmembrane region" description="Helical" evidence="1">
    <location>
        <begin position="12"/>
        <end position="33"/>
    </location>
</feature>
<dbReference type="Proteomes" id="UP000070376">
    <property type="component" value="Unassembled WGS sequence"/>
</dbReference>
<dbReference type="AlphaFoldDB" id="A0A133KA65"/>
<proteinExistence type="predicted"/>